<sequence length="649" mass="75585">MNIKTILSKPLPVIWFRVVQLVYLKIYQRTKFWEKTTISVSDKIATSKTTWKEKSLLFCAEFRGYEDVILNGNRQYIRKSSESILKGNIPIFDSAHRFEKPYVWNTDWRVGHKWKNNYFKEYGFYEKEKPVEYDVKFPWELSRLSFLIPVARHYLLDNKTKNLKYLSDILTDWKQNNPLAYSVNWYPMEVSIRIINLIQLRELLLIKEEANDVINLLNEILILHGVFLWRNIEYTDVRGNHYTANLTALLLLGIIFKGFYKEAKKWQSYALDKVETEFHLQFIQDGVNFEKSIPYHRLVVELYLICFLIMDRLGIKIKTETKILLKNACLFSKSYTKPNCLAPIIGDNDSASVFQNDNLALNNHTNLLQLASLFFNEESINSTANIYMSSLELFGVEKVKNFSKTQITARKLLYYDKGGFVIVKNQDNFFITDVGEVGMKGRGGHGHNDLYSFELMLNGKDFIVDPGCYTYTGNLMLKNEMKSSSYHNILTIDNEEIAPLIGDWGIANIAIPYDVIVNQNEEEICVSAKHKGYNRLDDSVKYQRTFCLDKESFRLSCFDIIKCRSEHNVTRHIHFSENVKLKVLENGVLASLGKNHYSIVFDSLSTAYIENYWLSYNYGHKIASKKVVLRTNTLSCSELHFTVEKTDSK</sequence>
<organism evidence="7 8">
    <name type="scientific">Flagellimonas pacifica</name>
    <dbReference type="NCBI Taxonomy" id="1247520"/>
    <lineage>
        <taxon>Bacteria</taxon>
        <taxon>Pseudomonadati</taxon>
        <taxon>Bacteroidota</taxon>
        <taxon>Flavobacteriia</taxon>
        <taxon>Flavobacteriales</taxon>
        <taxon>Flavobacteriaceae</taxon>
        <taxon>Flagellimonas</taxon>
    </lineage>
</organism>
<dbReference type="RefSeq" id="WP_097044366.1">
    <property type="nucleotide sequence ID" value="NZ_OBEH01000001.1"/>
</dbReference>
<dbReference type="OrthoDB" id="7335480at2"/>
<evidence type="ECO:0000313" key="8">
    <source>
        <dbReference type="Proteomes" id="UP000219048"/>
    </source>
</evidence>
<comment type="subcellular location">
    <subcellularLocation>
        <location evidence="1">Periplasm</location>
    </subcellularLocation>
</comment>
<dbReference type="InterPro" id="IPR012480">
    <property type="entry name" value="Hepar_II_III_C"/>
</dbReference>
<dbReference type="EMBL" id="OBEH01000001">
    <property type="protein sequence ID" value="SNY95024.1"/>
    <property type="molecule type" value="Genomic_DNA"/>
</dbReference>
<dbReference type="GO" id="GO:0042597">
    <property type="term" value="C:periplasmic space"/>
    <property type="evidence" value="ECO:0007669"/>
    <property type="project" value="UniProtKB-SubCell"/>
</dbReference>
<dbReference type="InterPro" id="IPR031680">
    <property type="entry name" value="Hepar_II_III_N"/>
</dbReference>
<reference evidence="8" key="1">
    <citation type="submission" date="2017-09" db="EMBL/GenBank/DDBJ databases">
        <authorList>
            <person name="Varghese N."/>
            <person name="Submissions S."/>
        </authorList>
    </citation>
    <scope>NUCLEOTIDE SEQUENCE [LARGE SCALE GENOMIC DNA]</scope>
    <source>
        <strain evidence="8">DSM 25885</strain>
    </source>
</reference>
<evidence type="ECO:0000256" key="3">
    <source>
        <dbReference type="ARBA" id="ARBA00022764"/>
    </source>
</evidence>
<protein>
    <submittedName>
        <fullName evidence="7">Heparinase II/III N-terminus</fullName>
    </submittedName>
</protein>
<name>A0A285MCW7_9FLAO</name>
<evidence type="ECO:0000256" key="1">
    <source>
        <dbReference type="ARBA" id="ARBA00004418"/>
    </source>
</evidence>
<accession>A0A285MCW7</accession>
<keyword evidence="3" id="KW-0574">Periplasm</keyword>
<evidence type="ECO:0000256" key="4">
    <source>
        <dbReference type="ARBA" id="ARBA00023239"/>
    </source>
</evidence>
<dbReference type="Proteomes" id="UP000219048">
    <property type="component" value="Unassembled WGS sequence"/>
</dbReference>
<keyword evidence="4" id="KW-0456">Lyase</keyword>
<dbReference type="InterPro" id="IPR008929">
    <property type="entry name" value="Chondroitin_lyas"/>
</dbReference>
<dbReference type="SUPFAM" id="SSF48230">
    <property type="entry name" value="Chondroitin AC/alginate lyase"/>
    <property type="match status" value="1"/>
</dbReference>
<dbReference type="Pfam" id="PF16889">
    <property type="entry name" value="Hepar_II_III_N"/>
    <property type="match status" value="1"/>
</dbReference>
<gene>
    <name evidence="7" type="ORF">SAMN06265377_0690</name>
</gene>
<dbReference type="Gene3D" id="2.70.98.70">
    <property type="match status" value="1"/>
</dbReference>
<dbReference type="Pfam" id="PF07940">
    <property type="entry name" value="Hepar_II_III_C"/>
    <property type="match status" value="1"/>
</dbReference>
<keyword evidence="2" id="KW-0732">Signal</keyword>
<evidence type="ECO:0000313" key="7">
    <source>
        <dbReference type="EMBL" id="SNY95024.1"/>
    </source>
</evidence>
<keyword evidence="8" id="KW-1185">Reference proteome</keyword>
<dbReference type="PANTHER" id="PTHR39210">
    <property type="entry name" value="HEPARIN-SULFATE LYASE"/>
    <property type="match status" value="1"/>
</dbReference>
<dbReference type="PANTHER" id="PTHR39210:SF1">
    <property type="entry name" value="HEPARIN-SULFATE LYASE"/>
    <property type="match status" value="1"/>
</dbReference>
<dbReference type="AlphaFoldDB" id="A0A285MCW7"/>
<feature type="domain" description="Heparinase II/III-like C-terminal" evidence="5">
    <location>
        <begin position="412"/>
        <end position="633"/>
    </location>
</feature>
<evidence type="ECO:0000259" key="6">
    <source>
        <dbReference type="Pfam" id="PF16889"/>
    </source>
</evidence>
<evidence type="ECO:0000256" key="2">
    <source>
        <dbReference type="ARBA" id="ARBA00022729"/>
    </source>
</evidence>
<dbReference type="GO" id="GO:0016829">
    <property type="term" value="F:lyase activity"/>
    <property type="evidence" value="ECO:0007669"/>
    <property type="project" value="UniProtKB-KW"/>
</dbReference>
<proteinExistence type="predicted"/>
<evidence type="ECO:0000259" key="5">
    <source>
        <dbReference type="Pfam" id="PF07940"/>
    </source>
</evidence>
<dbReference type="Gene3D" id="1.50.10.100">
    <property type="entry name" value="Chondroitin AC/alginate lyase"/>
    <property type="match status" value="1"/>
</dbReference>
<feature type="domain" description="Heparin-sulfate lyase N-terminal" evidence="6">
    <location>
        <begin position="120"/>
        <end position="352"/>
    </location>
</feature>